<evidence type="ECO:0000256" key="6">
    <source>
        <dbReference type="ARBA" id="ARBA00022801"/>
    </source>
</evidence>
<feature type="compositionally biased region" description="Polar residues" evidence="16">
    <location>
        <begin position="1052"/>
        <end position="1067"/>
    </location>
</feature>
<evidence type="ECO:0000256" key="15">
    <source>
        <dbReference type="ARBA" id="ARBA00049244"/>
    </source>
</evidence>
<keyword evidence="11" id="KW-0808">Transferase</keyword>
<keyword evidence="8" id="KW-0694">RNA-binding</keyword>
<dbReference type="InterPro" id="IPR013103">
    <property type="entry name" value="RVT_2"/>
</dbReference>
<dbReference type="InterPro" id="IPR012337">
    <property type="entry name" value="RNaseH-like_sf"/>
</dbReference>
<sequence>MDHSPLLCTGNPQLTAAASSSNAAGKRVACSPPPTSDDEIDTVRAPREEPRQRAPVVNLPEDDAPAPPDFSYVLDPRNKDQILKHTHHLFPEAKKLVPSGSNFRTWLMKMEELADFALDYRNFYFEDFSRHPVDHITCVIFCIALSDEIKEDINHRDSCYAIMISIWRRFTTFSRAAQINRWAALKSISCDQQTPATTIAATYRRRLLDLKESGAALTQDSIFGMMLQDSIAQGSPLRQEFDYRVDQELAARRQIPLLFVEMIDLLNDCQEKVCGREAAHRVSVPPLTFEAEPNPTACRSNSIESHPDNVYTMATRPLKFKNSTTQARNCFRCGSGSHLVGTCPVPESSSKSLTANHQTQNRLQTPQYQAYYPILAPPVPGYGFQQFYQPIGFQPRPAAREASAEVPPDVPQMFVMQPAPPMFAMPQDPSAMFNMQPAPHMFAMPQDAPTANNIQPSAQMIEMDCDVGAAQPSFGNLLFTAASPAPYADSPAIFDTGETHHLTSDRRFGHASLRTIRRMMALGVALGLPKTLPRGDIQCPSCMISKSVNRNTLTSDRRDFQPMDAWNVDLVGPFELPALGGGLYVITIRDIGSGYAEVKVLVKKSKACGVLQDTILRLERRTGRPLKILRSDNGGEFNSKLLGDFLAAKGITTEQSVAYHHYQNGTIKRFNQTLQDMGRTILLDSTLPKEFWGWGFWVPDLGSYCHSAVATFPDFPSSISSSPSFSFADTLVLQLGRFEDKELVQSQDKMVEFICNCVPEILDALVPATFKQAAKDVDSKKWLAAIQEELSNLHRLGVWSIKPVLKGTKILRVKWVFARKLLATGVVLRFKARYVAKGFAQIEGQHFNGTFAPTATFVSMRLVLSIAAMNGWPVHTFDFVAAYLNSPLDEEVWVAPPDGLEVAAGHACLLHKALYGTQQAARCWWQHLSATLGKLGYESSQFDNSVYVLRRRDGPSVIWIHVDNGIVTGSSSQILRELESALSDSLEIKWSSSLSDIVGLKVSRDASGFSLGQPKLVSELLSLHWDGASHAKTPLLVGNLPLSCTDGPGLEPSNNEGPAVVTQTESR</sequence>
<dbReference type="Gene3D" id="3.30.420.10">
    <property type="entry name" value="Ribonuclease H-like superfamily/Ribonuclease H"/>
    <property type="match status" value="1"/>
</dbReference>
<keyword evidence="4" id="KW-0479">Metal-binding</keyword>
<keyword evidence="3" id="KW-0540">Nuclease</keyword>
<evidence type="ECO:0000256" key="3">
    <source>
        <dbReference type="ARBA" id="ARBA00022722"/>
    </source>
</evidence>
<feature type="region of interest" description="Disordered" evidence="16">
    <location>
        <begin position="16"/>
        <end position="65"/>
    </location>
</feature>
<keyword evidence="2" id="KW-0548">Nucleotidyltransferase</keyword>
<keyword evidence="7" id="KW-0460">Magnesium</keyword>
<evidence type="ECO:0000256" key="7">
    <source>
        <dbReference type="ARBA" id="ARBA00022842"/>
    </source>
</evidence>
<name>A0ABY7CLS0_9BASI</name>
<organism evidence="18 19">
    <name type="scientific">Puccinia triticina</name>
    <dbReference type="NCBI Taxonomy" id="208348"/>
    <lineage>
        <taxon>Eukaryota</taxon>
        <taxon>Fungi</taxon>
        <taxon>Dikarya</taxon>
        <taxon>Basidiomycota</taxon>
        <taxon>Pucciniomycotina</taxon>
        <taxon>Pucciniomycetes</taxon>
        <taxon>Pucciniales</taxon>
        <taxon>Pucciniaceae</taxon>
        <taxon>Puccinia</taxon>
    </lineage>
</organism>
<evidence type="ECO:0000256" key="16">
    <source>
        <dbReference type="SAM" id="MobiDB-lite"/>
    </source>
</evidence>
<gene>
    <name evidence="18" type="ORF">PtA15_5A520</name>
</gene>
<evidence type="ECO:0000256" key="10">
    <source>
        <dbReference type="ARBA" id="ARBA00022918"/>
    </source>
</evidence>
<keyword evidence="1" id="KW-0815">Transposition</keyword>
<dbReference type="InterPro" id="IPR001584">
    <property type="entry name" value="Integrase_cat-core"/>
</dbReference>
<reference evidence="18" key="1">
    <citation type="submission" date="2022-10" db="EMBL/GenBank/DDBJ databases">
        <title>Puccinia triticina Genome sequencing and assembly.</title>
        <authorList>
            <person name="Li C."/>
        </authorList>
    </citation>
    <scope>NUCLEOTIDE SEQUENCE</scope>
    <source>
        <strain evidence="18">Pt15</strain>
    </source>
</reference>
<evidence type="ECO:0000256" key="8">
    <source>
        <dbReference type="ARBA" id="ARBA00022884"/>
    </source>
</evidence>
<dbReference type="PANTHER" id="PTHR42648:SF11">
    <property type="entry name" value="TRANSPOSON TY4-P GAG-POL POLYPROTEIN"/>
    <property type="match status" value="1"/>
</dbReference>
<dbReference type="PROSITE" id="PS50994">
    <property type="entry name" value="INTEGRASE"/>
    <property type="match status" value="1"/>
</dbReference>
<evidence type="ECO:0000256" key="9">
    <source>
        <dbReference type="ARBA" id="ARBA00022908"/>
    </source>
</evidence>
<evidence type="ECO:0000256" key="2">
    <source>
        <dbReference type="ARBA" id="ARBA00022695"/>
    </source>
</evidence>
<feature type="region of interest" description="Disordered" evidence="16">
    <location>
        <begin position="1046"/>
        <end position="1067"/>
    </location>
</feature>
<keyword evidence="6" id="KW-0378">Hydrolase</keyword>
<comment type="catalytic activity">
    <reaction evidence="15">
        <text>DNA(n) + a 2'-deoxyribonucleoside 5'-triphosphate = DNA(n+1) + diphosphate</text>
        <dbReference type="Rhea" id="RHEA:22508"/>
        <dbReference type="Rhea" id="RHEA-COMP:17339"/>
        <dbReference type="Rhea" id="RHEA-COMP:17340"/>
        <dbReference type="ChEBI" id="CHEBI:33019"/>
        <dbReference type="ChEBI" id="CHEBI:61560"/>
        <dbReference type="ChEBI" id="CHEBI:173112"/>
        <dbReference type="EC" id="2.7.7.7"/>
    </reaction>
</comment>
<keyword evidence="13" id="KW-0511">Multifunctional enzyme</keyword>
<dbReference type="EMBL" id="CP110425">
    <property type="protein sequence ID" value="WAQ84947.1"/>
    <property type="molecule type" value="Genomic_DNA"/>
</dbReference>
<evidence type="ECO:0000256" key="4">
    <source>
        <dbReference type="ARBA" id="ARBA00022723"/>
    </source>
</evidence>
<keyword evidence="19" id="KW-1185">Reference proteome</keyword>
<dbReference type="GeneID" id="77810186"/>
<keyword evidence="11" id="KW-0239">DNA-directed DNA polymerase</keyword>
<accession>A0ABY7CLS0</accession>
<keyword evidence="10" id="KW-0695">RNA-directed DNA polymerase</keyword>
<evidence type="ECO:0000313" key="19">
    <source>
        <dbReference type="Proteomes" id="UP001164743"/>
    </source>
</evidence>
<keyword evidence="12" id="KW-0233">DNA recombination</keyword>
<feature type="compositionally biased region" description="Basic and acidic residues" evidence="16">
    <location>
        <begin position="41"/>
        <end position="52"/>
    </location>
</feature>
<dbReference type="Proteomes" id="UP001164743">
    <property type="component" value="Chromosome 5A"/>
</dbReference>
<dbReference type="Pfam" id="PF07727">
    <property type="entry name" value="RVT_2"/>
    <property type="match status" value="1"/>
</dbReference>
<dbReference type="PANTHER" id="PTHR42648">
    <property type="entry name" value="TRANSPOSASE, PUTATIVE-RELATED"/>
    <property type="match status" value="1"/>
</dbReference>
<keyword evidence="5" id="KW-0255">Endonuclease</keyword>
<proteinExistence type="predicted"/>
<evidence type="ECO:0000313" key="18">
    <source>
        <dbReference type="EMBL" id="WAQ84947.1"/>
    </source>
</evidence>
<evidence type="ECO:0000256" key="1">
    <source>
        <dbReference type="ARBA" id="ARBA00022578"/>
    </source>
</evidence>
<dbReference type="InterPro" id="IPR039537">
    <property type="entry name" value="Retrotran_Ty1/copia-like"/>
</dbReference>
<protein>
    <recommendedName>
        <fullName evidence="17">Integrase catalytic domain-containing protein</fullName>
    </recommendedName>
</protein>
<evidence type="ECO:0000256" key="5">
    <source>
        <dbReference type="ARBA" id="ARBA00022759"/>
    </source>
</evidence>
<evidence type="ECO:0000256" key="12">
    <source>
        <dbReference type="ARBA" id="ARBA00023172"/>
    </source>
</evidence>
<evidence type="ECO:0000259" key="17">
    <source>
        <dbReference type="PROSITE" id="PS50994"/>
    </source>
</evidence>
<dbReference type="SUPFAM" id="SSF53098">
    <property type="entry name" value="Ribonuclease H-like"/>
    <property type="match status" value="1"/>
</dbReference>
<evidence type="ECO:0000256" key="14">
    <source>
        <dbReference type="ARBA" id="ARBA00048173"/>
    </source>
</evidence>
<evidence type="ECO:0000256" key="11">
    <source>
        <dbReference type="ARBA" id="ARBA00022932"/>
    </source>
</evidence>
<feature type="domain" description="Integrase catalytic" evidence="17">
    <location>
        <begin position="558"/>
        <end position="677"/>
    </location>
</feature>
<dbReference type="InterPro" id="IPR036397">
    <property type="entry name" value="RNaseH_sf"/>
</dbReference>
<comment type="catalytic activity">
    <reaction evidence="14">
        <text>DNA(n) + a 2'-deoxyribonucleoside 5'-triphosphate = DNA(n+1) + diphosphate</text>
        <dbReference type="Rhea" id="RHEA:22508"/>
        <dbReference type="Rhea" id="RHEA-COMP:17339"/>
        <dbReference type="Rhea" id="RHEA-COMP:17340"/>
        <dbReference type="ChEBI" id="CHEBI:33019"/>
        <dbReference type="ChEBI" id="CHEBI:61560"/>
        <dbReference type="ChEBI" id="CHEBI:173112"/>
        <dbReference type="EC" id="2.7.7.49"/>
    </reaction>
</comment>
<keyword evidence="9" id="KW-0229">DNA integration</keyword>
<dbReference type="RefSeq" id="XP_053020502.1">
    <property type="nucleotide sequence ID" value="XM_053169291.1"/>
</dbReference>
<evidence type="ECO:0000256" key="13">
    <source>
        <dbReference type="ARBA" id="ARBA00023268"/>
    </source>
</evidence>